<evidence type="ECO:0000313" key="2">
    <source>
        <dbReference type="EMBL" id="DAD83595.1"/>
    </source>
</evidence>
<accession>A0A8S5MNU7</accession>
<reference evidence="2" key="1">
    <citation type="journal article" date="2021" name="Proc. Natl. Acad. Sci. U.S.A.">
        <title>A Catalog of Tens of Thousands of Viruses from Human Metagenomes Reveals Hidden Associations with Chronic Diseases.</title>
        <authorList>
            <person name="Tisza M.J."/>
            <person name="Buck C.B."/>
        </authorList>
    </citation>
    <scope>NUCLEOTIDE SEQUENCE</scope>
    <source>
        <strain evidence="2">Ct89Z21</strain>
    </source>
</reference>
<protein>
    <recommendedName>
        <fullName evidence="3">DUF2800 domain-containing protein</fullName>
    </recommendedName>
</protein>
<sequence length="381" mass="42767">MPPNRHAVLSASSSHRWLHCNPSARLELEFEDRETEAAAEGTAAHALAEHKLRKALKMRSTRPVSKYDSDEMEMYTDGYLEFVLEAIEEARQDCPDPKVLIEQRLDFSCYVPDGFGTGDCLIVADKLLHIIDLKYGQGVLVNAEENPQMMLYALGALRIFDCLYDIETVSMTIYQPRRENVSTWVISVAELRDWAEKTLKPKAELAFKGEGEYCPGSWCQFCKAAVKCRARADAKLQLAKYEFAQPSLLSDAEIGDILSKLEDLTKWANELMDYAQDAAVNHGKQWPGYKLVESRTNRKYTDEDAVVAAARAAGYTDIFKKSLIPITEMEKLMGKKTFAEMLGSLVIKPKGKPTLVPASDRRPAISTTGAKQDFTDYKGEL</sequence>
<name>A0A8S5MNU7_9CAUD</name>
<proteinExistence type="predicted"/>
<dbReference type="EMBL" id="BK014939">
    <property type="protein sequence ID" value="DAD83595.1"/>
    <property type="molecule type" value="Genomic_DNA"/>
</dbReference>
<evidence type="ECO:0008006" key="3">
    <source>
        <dbReference type="Google" id="ProtNLM"/>
    </source>
</evidence>
<organism evidence="2">
    <name type="scientific">Siphoviridae sp. ct89Z21</name>
    <dbReference type="NCBI Taxonomy" id="2826168"/>
    <lineage>
        <taxon>Viruses</taxon>
        <taxon>Duplodnaviria</taxon>
        <taxon>Heunggongvirae</taxon>
        <taxon>Uroviricota</taxon>
        <taxon>Caudoviricetes</taxon>
    </lineage>
</organism>
<dbReference type="InterPro" id="IPR021229">
    <property type="entry name" value="DUF2800"/>
</dbReference>
<dbReference type="Gene3D" id="3.90.320.10">
    <property type="match status" value="1"/>
</dbReference>
<dbReference type="Pfam" id="PF10926">
    <property type="entry name" value="DUF2800"/>
    <property type="match status" value="1"/>
</dbReference>
<feature type="region of interest" description="Disordered" evidence="1">
    <location>
        <begin position="353"/>
        <end position="381"/>
    </location>
</feature>
<evidence type="ECO:0000256" key="1">
    <source>
        <dbReference type="SAM" id="MobiDB-lite"/>
    </source>
</evidence>
<dbReference type="InterPro" id="IPR011604">
    <property type="entry name" value="PDDEXK-like_dom_sf"/>
</dbReference>